<dbReference type="EMBL" id="NEDP02004556">
    <property type="protein sequence ID" value="OWF45212.1"/>
    <property type="molecule type" value="Genomic_DNA"/>
</dbReference>
<gene>
    <name evidence="1" type="ORF">KP79_PYT23581</name>
</gene>
<sequence length="154" mass="16927">MLYSTSGDKVVVAGKANFRFKVGKLVYEQEAIVARLDQLSGILGVDFLSKHGGEIHFRDRTLRLEGRCVNLVTEGYKGCSRVRICETVSVPASSECHFKGYIGGAINSAEDIEEPNTVIGNQGLMMAKVFVDATWNEINLSVMNLSAKNVKLRK</sequence>
<organism evidence="1 2">
    <name type="scientific">Mizuhopecten yessoensis</name>
    <name type="common">Japanese scallop</name>
    <name type="synonym">Patinopecten yessoensis</name>
    <dbReference type="NCBI Taxonomy" id="6573"/>
    <lineage>
        <taxon>Eukaryota</taxon>
        <taxon>Metazoa</taxon>
        <taxon>Spiralia</taxon>
        <taxon>Lophotrochozoa</taxon>
        <taxon>Mollusca</taxon>
        <taxon>Bivalvia</taxon>
        <taxon>Autobranchia</taxon>
        <taxon>Pteriomorphia</taxon>
        <taxon>Pectinida</taxon>
        <taxon>Pectinoidea</taxon>
        <taxon>Pectinidae</taxon>
        <taxon>Mizuhopecten</taxon>
    </lineage>
</organism>
<reference evidence="1 2" key="1">
    <citation type="journal article" date="2017" name="Nat. Ecol. Evol.">
        <title>Scallop genome provides insights into evolution of bilaterian karyotype and development.</title>
        <authorList>
            <person name="Wang S."/>
            <person name="Zhang J."/>
            <person name="Jiao W."/>
            <person name="Li J."/>
            <person name="Xun X."/>
            <person name="Sun Y."/>
            <person name="Guo X."/>
            <person name="Huan P."/>
            <person name="Dong B."/>
            <person name="Zhang L."/>
            <person name="Hu X."/>
            <person name="Sun X."/>
            <person name="Wang J."/>
            <person name="Zhao C."/>
            <person name="Wang Y."/>
            <person name="Wang D."/>
            <person name="Huang X."/>
            <person name="Wang R."/>
            <person name="Lv J."/>
            <person name="Li Y."/>
            <person name="Zhang Z."/>
            <person name="Liu B."/>
            <person name="Lu W."/>
            <person name="Hui Y."/>
            <person name="Liang J."/>
            <person name="Zhou Z."/>
            <person name="Hou R."/>
            <person name="Li X."/>
            <person name="Liu Y."/>
            <person name="Li H."/>
            <person name="Ning X."/>
            <person name="Lin Y."/>
            <person name="Zhao L."/>
            <person name="Xing Q."/>
            <person name="Dou J."/>
            <person name="Li Y."/>
            <person name="Mao J."/>
            <person name="Guo H."/>
            <person name="Dou H."/>
            <person name="Li T."/>
            <person name="Mu C."/>
            <person name="Jiang W."/>
            <person name="Fu Q."/>
            <person name="Fu X."/>
            <person name="Miao Y."/>
            <person name="Liu J."/>
            <person name="Yu Q."/>
            <person name="Li R."/>
            <person name="Liao H."/>
            <person name="Li X."/>
            <person name="Kong Y."/>
            <person name="Jiang Z."/>
            <person name="Chourrout D."/>
            <person name="Li R."/>
            <person name="Bao Z."/>
        </authorList>
    </citation>
    <scope>NUCLEOTIDE SEQUENCE [LARGE SCALE GENOMIC DNA]</scope>
    <source>
        <strain evidence="1 2">PY_sf001</strain>
    </source>
</reference>
<evidence type="ECO:0000313" key="1">
    <source>
        <dbReference type="EMBL" id="OWF45212.1"/>
    </source>
</evidence>
<accession>A0A210Q8Y3</accession>
<proteinExistence type="predicted"/>
<protein>
    <submittedName>
        <fullName evidence="1">Uncharacterized protein</fullName>
    </submittedName>
</protein>
<keyword evidence="2" id="KW-1185">Reference proteome</keyword>
<dbReference type="AlphaFoldDB" id="A0A210Q8Y3"/>
<comment type="caution">
    <text evidence="1">The sequence shown here is derived from an EMBL/GenBank/DDBJ whole genome shotgun (WGS) entry which is preliminary data.</text>
</comment>
<dbReference type="Gene3D" id="2.40.70.10">
    <property type="entry name" value="Acid Proteases"/>
    <property type="match status" value="1"/>
</dbReference>
<name>A0A210Q8Y3_MIZYE</name>
<dbReference type="InterPro" id="IPR021109">
    <property type="entry name" value="Peptidase_aspartic_dom_sf"/>
</dbReference>
<evidence type="ECO:0000313" key="2">
    <source>
        <dbReference type="Proteomes" id="UP000242188"/>
    </source>
</evidence>
<dbReference type="Proteomes" id="UP000242188">
    <property type="component" value="Unassembled WGS sequence"/>
</dbReference>
<dbReference type="OrthoDB" id="6098474at2759"/>